<sequence length="124" mass="13347">MSPHTGGAATASAAASPARMRSALRIMCPLERVRFIVRAGLREVAIFQRWPRLAGPPFRQDTSDARHYAEEMTPGLECAEAGTVDTLIRPAGTRQVPARPVRHSSGTASITGCRGIRVTRPTPT</sequence>
<dbReference type="AlphaFoldDB" id="K6WTT4"/>
<comment type="caution">
    <text evidence="1">The sequence shown here is derived from an EMBL/GenBank/DDBJ whole genome shotgun (WGS) entry which is preliminary data.</text>
</comment>
<dbReference type="EMBL" id="BAHC01000078">
    <property type="protein sequence ID" value="GAB89974.1"/>
    <property type="molecule type" value="Genomic_DNA"/>
</dbReference>
<organism evidence="1 2">
    <name type="scientific">Gordonia rhizosphera NBRC 16068</name>
    <dbReference type="NCBI Taxonomy" id="1108045"/>
    <lineage>
        <taxon>Bacteria</taxon>
        <taxon>Bacillati</taxon>
        <taxon>Actinomycetota</taxon>
        <taxon>Actinomycetes</taxon>
        <taxon>Mycobacteriales</taxon>
        <taxon>Gordoniaceae</taxon>
        <taxon>Gordonia</taxon>
    </lineage>
</organism>
<proteinExistence type="predicted"/>
<name>K6WTT4_9ACTN</name>
<keyword evidence="2" id="KW-1185">Reference proteome</keyword>
<gene>
    <name evidence="1" type="ORF">GORHZ_078_00300</name>
</gene>
<reference evidence="1 2" key="1">
    <citation type="submission" date="2012-08" db="EMBL/GenBank/DDBJ databases">
        <title>Whole genome shotgun sequence of Gordonia rhizosphera NBRC 16068.</title>
        <authorList>
            <person name="Takarada H."/>
            <person name="Isaki S."/>
            <person name="Hosoyama A."/>
            <person name="Tsuchikane K."/>
            <person name="Katsumata H."/>
            <person name="Baba S."/>
            <person name="Ohji S."/>
            <person name="Yamazaki S."/>
            <person name="Fujita N."/>
        </authorList>
    </citation>
    <scope>NUCLEOTIDE SEQUENCE [LARGE SCALE GENOMIC DNA]</scope>
    <source>
        <strain evidence="1 2">NBRC 16068</strain>
    </source>
</reference>
<protein>
    <submittedName>
        <fullName evidence="1">Uncharacterized protein</fullName>
    </submittedName>
</protein>
<evidence type="ECO:0000313" key="1">
    <source>
        <dbReference type="EMBL" id="GAB89974.1"/>
    </source>
</evidence>
<accession>K6WTT4</accession>
<evidence type="ECO:0000313" key="2">
    <source>
        <dbReference type="Proteomes" id="UP000008363"/>
    </source>
</evidence>
<dbReference type="Proteomes" id="UP000008363">
    <property type="component" value="Unassembled WGS sequence"/>
</dbReference>
<dbReference type="STRING" id="1108045.GORHZ_078_00300"/>